<dbReference type="InterPro" id="IPR025164">
    <property type="entry name" value="Toastrack_DUF4097"/>
</dbReference>
<dbReference type="PROSITE" id="PS51257">
    <property type="entry name" value="PROKAR_LIPOPROTEIN"/>
    <property type="match status" value="1"/>
</dbReference>
<comment type="caution">
    <text evidence="3">The sequence shown here is derived from an EMBL/GenBank/DDBJ whole genome shotgun (WGS) entry which is preliminary data.</text>
</comment>
<reference evidence="4" key="1">
    <citation type="journal article" date="2019" name="Int. J. Syst. Evol. Microbiol.">
        <title>The Global Catalogue of Microorganisms (GCM) 10K type strain sequencing project: providing services to taxonomists for standard genome sequencing and annotation.</title>
        <authorList>
            <consortium name="The Broad Institute Genomics Platform"/>
            <consortium name="The Broad Institute Genome Sequencing Center for Infectious Disease"/>
            <person name="Wu L."/>
            <person name="Ma J."/>
        </authorList>
    </citation>
    <scope>NUCLEOTIDE SEQUENCE [LARGE SCALE GENOMIC DNA]</scope>
    <source>
        <strain evidence="4">JCM 3399</strain>
    </source>
</reference>
<dbReference type="EMBL" id="BMRP01000007">
    <property type="protein sequence ID" value="GGU59350.1"/>
    <property type="molecule type" value="Genomic_DNA"/>
</dbReference>
<organism evidence="3 4">
    <name type="scientific">Streptomyces albospinus</name>
    <dbReference type="NCBI Taxonomy" id="285515"/>
    <lineage>
        <taxon>Bacteria</taxon>
        <taxon>Bacillati</taxon>
        <taxon>Actinomycetota</taxon>
        <taxon>Actinomycetes</taxon>
        <taxon>Kitasatosporales</taxon>
        <taxon>Streptomycetaceae</taxon>
        <taxon>Streptomyces</taxon>
    </lineage>
</organism>
<keyword evidence="4" id="KW-1185">Reference proteome</keyword>
<accession>A0ABQ2UZI7</accession>
<name>A0ABQ2UZI7_9ACTN</name>
<keyword evidence="1" id="KW-0732">Signal</keyword>
<dbReference type="Pfam" id="PF13349">
    <property type="entry name" value="DUF4097"/>
    <property type="match status" value="1"/>
</dbReference>
<gene>
    <name evidence="3" type="ORF">GCM10010211_25320</name>
</gene>
<sequence length="245" mass="24883">MRRHVRFVGAAALAGIGVLALGACSLVAGETFTDDATVSQKITSVRVDTSNGAVTVRGGKGGDTVSVHRSVDYRGDRPQGPSHRVEGGTLVLGGCGDECSVSYTVDLPGTVPVSGETSNGALKLSRVGAVKVATSSGRIDLDQVSGAVDVRTTNGEVTGKGLAGPRTAVETSNGRIDLTTTTPQDIRAKTSNGAIAVTVPNARYRVSADTDNGAKKIGVTQDPAGRYRLDLSTTNGEITAESAAG</sequence>
<protein>
    <recommendedName>
        <fullName evidence="2">DUF4097 domain-containing protein</fullName>
    </recommendedName>
</protein>
<evidence type="ECO:0000313" key="3">
    <source>
        <dbReference type="EMBL" id="GGU59350.1"/>
    </source>
</evidence>
<dbReference type="RefSeq" id="WP_189299425.1">
    <property type="nucleotide sequence ID" value="NZ_BMRP01000007.1"/>
</dbReference>
<evidence type="ECO:0000259" key="2">
    <source>
        <dbReference type="Pfam" id="PF13349"/>
    </source>
</evidence>
<evidence type="ECO:0000313" key="4">
    <source>
        <dbReference type="Proteomes" id="UP000654471"/>
    </source>
</evidence>
<feature type="signal peptide" evidence="1">
    <location>
        <begin position="1"/>
        <end position="28"/>
    </location>
</feature>
<dbReference type="Proteomes" id="UP000654471">
    <property type="component" value="Unassembled WGS sequence"/>
</dbReference>
<feature type="chain" id="PRO_5047124351" description="DUF4097 domain-containing protein" evidence="1">
    <location>
        <begin position="29"/>
        <end position="245"/>
    </location>
</feature>
<feature type="domain" description="DUF4097" evidence="2">
    <location>
        <begin position="116"/>
        <end position="241"/>
    </location>
</feature>
<proteinExistence type="predicted"/>
<evidence type="ECO:0000256" key="1">
    <source>
        <dbReference type="SAM" id="SignalP"/>
    </source>
</evidence>